<dbReference type="AlphaFoldDB" id="A0AAD3H729"/>
<protein>
    <submittedName>
        <fullName evidence="1">Uncharacterized protein</fullName>
    </submittedName>
</protein>
<name>A0AAD3H729_9STRA</name>
<keyword evidence="2" id="KW-1185">Reference proteome</keyword>
<reference evidence="1 2" key="1">
    <citation type="journal article" date="2021" name="Sci. Rep.">
        <title>The genome of the diatom Chaetoceros tenuissimus carries an ancient integrated fragment of an extant virus.</title>
        <authorList>
            <person name="Hongo Y."/>
            <person name="Kimura K."/>
            <person name="Takaki Y."/>
            <person name="Yoshida Y."/>
            <person name="Baba S."/>
            <person name="Kobayashi G."/>
            <person name="Nagasaki K."/>
            <person name="Hano T."/>
            <person name="Tomaru Y."/>
        </authorList>
    </citation>
    <scope>NUCLEOTIDE SEQUENCE [LARGE SCALE GENOMIC DNA]</scope>
    <source>
        <strain evidence="1 2">NIES-3715</strain>
    </source>
</reference>
<organism evidence="1 2">
    <name type="scientific">Chaetoceros tenuissimus</name>
    <dbReference type="NCBI Taxonomy" id="426638"/>
    <lineage>
        <taxon>Eukaryota</taxon>
        <taxon>Sar</taxon>
        <taxon>Stramenopiles</taxon>
        <taxon>Ochrophyta</taxon>
        <taxon>Bacillariophyta</taxon>
        <taxon>Coscinodiscophyceae</taxon>
        <taxon>Chaetocerotophycidae</taxon>
        <taxon>Chaetocerotales</taxon>
        <taxon>Chaetocerotaceae</taxon>
        <taxon>Chaetoceros</taxon>
    </lineage>
</organism>
<dbReference type="Proteomes" id="UP001054902">
    <property type="component" value="Unassembled WGS sequence"/>
</dbReference>
<comment type="caution">
    <text evidence="1">The sequence shown here is derived from an EMBL/GenBank/DDBJ whole genome shotgun (WGS) entry which is preliminary data.</text>
</comment>
<gene>
    <name evidence="1" type="ORF">CTEN210_08830</name>
</gene>
<accession>A0AAD3H729</accession>
<proteinExistence type="predicted"/>
<dbReference type="EMBL" id="BLLK01000045">
    <property type="protein sequence ID" value="GFH52354.1"/>
    <property type="molecule type" value="Genomic_DNA"/>
</dbReference>
<sequence length="182" mass="20716">MEELVEAGNICRGIPLKSDLFDGWDGICKNNLKKQFDHLKTSTVYTGFLCNAMQLFNNKARLSVCGIVIYVKLGKELGKISDFVKYRKMPKSEIKTLMGNDSSCDYIVKIPPHVKQPPAMMMVIFMNVDTDTVLEYDNSTRKLNAPGDRSEETYKRNADYCFKQLQDSVKKIPSELIEKVSL</sequence>
<evidence type="ECO:0000313" key="2">
    <source>
        <dbReference type="Proteomes" id="UP001054902"/>
    </source>
</evidence>
<evidence type="ECO:0000313" key="1">
    <source>
        <dbReference type="EMBL" id="GFH52354.1"/>
    </source>
</evidence>